<reference evidence="6" key="1">
    <citation type="submission" date="2012-12" db="EMBL/GenBank/DDBJ databases">
        <authorList>
            <person name="Hellsten U."/>
            <person name="Grimwood J."/>
            <person name="Chapman J.A."/>
            <person name="Shapiro H."/>
            <person name="Aerts A."/>
            <person name="Otillar R.P."/>
            <person name="Terry A.Y."/>
            <person name="Boore J.L."/>
            <person name="Simakov O."/>
            <person name="Marletaz F."/>
            <person name="Cho S.-J."/>
            <person name="Edsinger-Gonzales E."/>
            <person name="Havlak P."/>
            <person name="Kuo D.-H."/>
            <person name="Larsson T."/>
            <person name="Lv J."/>
            <person name="Arendt D."/>
            <person name="Savage R."/>
            <person name="Osoegawa K."/>
            <person name="de Jong P."/>
            <person name="Lindberg D.R."/>
            <person name="Seaver E.C."/>
            <person name="Weisblat D.A."/>
            <person name="Putnam N.H."/>
            <person name="Grigoriev I.V."/>
            <person name="Rokhsar D.S."/>
        </authorList>
    </citation>
    <scope>NUCLEOTIDE SEQUENCE</scope>
</reference>
<feature type="coiled-coil region" evidence="1">
    <location>
        <begin position="180"/>
        <end position="244"/>
    </location>
</feature>
<dbReference type="EMBL" id="KB097639">
    <property type="protein sequence ID" value="ESN93088.1"/>
    <property type="molecule type" value="Genomic_DNA"/>
</dbReference>
<accession>T1EWH8</accession>
<dbReference type="PANTHER" id="PTHR28336:SF3">
    <property type="entry name" value="CHROMOSOME 11 C6ORF62 HOMOLOG"/>
    <property type="match status" value="1"/>
</dbReference>
<dbReference type="CTD" id="20200928"/>
<feature type="compositionally biased region" description="Polar residues" evidence="2">
    <location>
        <begin position="504"/>
        <end position="519"/>
    </location>
</feature>
<dbReference type="AlphaFoldDB" id="T1EWH8"/>
<feature type="region of interest" description="Disordered" evidence="2">
    <location>
        <begin position="494"/>
        <end position="523"/>
    </location>
</feature>
<dbReference type="SUPFAM" id="SSF47986">
    <property type="entry name" value="DEATH domain"/>
    <property type="match status" value="1"/>
</dbReference>
<dbReference type="KEGG" id="hro:HELRODRAFT_165248"/>
<dbReference type="RefSeq" id="XP_009029342.1">
    <property type="nucleotide sequence ID" value="XM_009031094.1"/>
</dbReference>
<dbReference type="InParanoid" id="T1EWH8"/>
<dbReference type="HOGENOM" id="CLU_320097_0_0_1"/>
<dbReference type="GO" id="GO:0007165">
    <property type="term" value="P:signal transduction"/>
    <property type="evidence" value="ECO:0007669"/>
    <property type="project" value="InterPro"/>
</dbReference>
<dbReference type="Gene3D" id="2.60.220.30">
    <property type="match status" value="1"/>
</dbReference>
<proteinExistence type="predicted"/>
<feature type="domain" description="Death" evidence="3">
    <location>
        <begin position="807"/>
        <end position="895"/>
    </location>
</feature>
<evidence type="ECO:0000256" key="2">
    <source>
        <dbReference type="SAM" id="MobiDB-lite"/>
    </source>
</evidence>
<evidence type="ECO:0000259" key="3">
    <source>
        <dbReference type="PROSITE" id="PS50017"/>
    </source>
</evidence>
<dbReference type="PROSITE" id="PS50017">
    <property type="entry name" value="DEATH_DOMAIN"/>
    <property type="match status" value="1"/>
</dbReference>
<dbReference type="OrthoDB" id="6118651at2759"/>
<name>T1EWH8_HELRO</name>
<reference evidence="4 6" key="2">
    <citation type="journal article" date="2013" name="Nature">
        <title>Insights into bilaterian evolution from three spiralian genomes.</title>
        <authorList>
            <person name="Simakov O."/>
            <person name="Marletaz F."/>
            <person name="Cho S.J."/>
            <person name="Edsinger-Gonzales E."/>
            <person name="Havlak P."/>
            <person name="Hellsten U."/>
            <person name="Kuo D.H."/>
            <person name="Larsson T."/>
            <person name="Lv J."/>
            <person name="Arendt D."/>
            <person name="Savage R."/>
            <person name="Osoegawa K."/>
            <person name="de Jong P."/>
            <person name="Grimwood J."/>
            <person name="Chapman J.A."/>
            <person name="Shapiro H."/>
            <person name="Aerts A."/>
            <person name="Otillar R.P."/>
            <person name="Terry A.Y."/>
            <person name="Boore J.L."/>
            <person name="Grigoriev I.V."/>
            <person name="Lindberg D.R."/>
            <person name="Seaver E.C."/>
            <person name="Weisblat D.A."/>
            <person name="Putnam N.H."/>
            <person name="Rokhsar D.S."/>
        </authorList>
    </citation>
    <scope>NUCLEOTIDE SEQUENCE</scope>
</reference>
<protein>
    <recommendedName>
        <fullName evidence="3">Death domain-containing protein</fullName>
    </recommendedName>
</protein>
<keyword evidence="1" id="KW-0175">Coiled coil</keyword>
<dbReference type="Proteomes" id="UP000015101">
    <property type="component" value="Unassembled WGS sequence"/>
</dbReference>
<dbReference type="OMA" id="RIFHYIE"/>
<evidence type="ECO:0000313" key="4">
    <source>
        <dbReference type="EMBL" id="ESN93088.1"/>
    </source>
</evidence>
<dbReference type="EMBL" id="AMQM01001998">
    <property type="status" value="NOT_ANNOTATED_CDS"/>
    <property type="molecule type" value="Genomic_DNA"/>
</dbReference>
<dbReference type="InterPro" id="IPR011029">
    <property type="entry name" value="DEATH-like_dom_sf"/>
</dbReference>
<dbReference type="GeneID" id="20200928"/>
<dbReference type="PANTHER" id="PTHR28336">
    <property type="entry name" value="BA1-643"/>
    <property type="match status" value="1"/>
</dbReference>
<organism evidence="5 6">
    <name type="scientific">Helobdella robusta</name>
    <name type="common">Californian leech</name>
    <dbReference type="NCBI Taxonomy" id="6412"/>
    <lineage>
        <taxon>Eukaryota</taxon>
        <taxon>Metazoa</taxon>
        <taxon>Spiralia</taxon>
        <taxon>Lophotrochozoa</taxon>
        <taxon>Annelida</taxon>
        <taxon>Clitellata</taxon>
        <taxon>Hirudinea</taxon>
        <taxon>Rhynchobdellida</taxon>
        <taxon>Glossiphoniidae</taxon>
        <taxon>Helobdella</taxon>
    </lineage>
</organism>
<evidence type="ECO:0000256" key="1">
    <source>
        <dbReference type="SAM" id="Coils"/>
    </source>
</evidence>
<dbReference type="EnsemblMetazoa" id="HelroT165248">
    <property type="protein sequence ID" value="HelroP165248"/>
    <property type="gene ID" value="HelroG165248"/>
</dbReference>
<dbReference type="eggNOG" id="ENOG502QTTM">
    <property type="taxonomic scope" value="Eukaryota"/>
</dbReference>
<evidence type="ECO:0000313" key="6">
    <source>
        <dbReference type="Proteomes" id="UP000015101"/>
    </source>
</evidence>
<dbReference type="Gene3D" id="1.10.533.10">
    <property type="entry name" value="Death Domain, Fas"/>
    <property type="match status" value="1"/>
</dbReference>
<sequence length="922" mass="104804">MSDTSVALNLIKSDVGIGDDEIQNEETAFDEEGEDGDNVENDDVELVRKPKADDIFAVLKQLEAFIGETSESFDESQLTRLDELSRNLRKEMDNLSSYCDMSRSNLEFIRSPIKGITTNITKKLAVGGKECCKETAEACLIEVQQKKLNQQLAALNDELLKASKFTAETELASLNAQKACEEAIAIANHLKAEMEEKKRLAAEQARLDELLKQQELERLLEEERRREEQERLEQMQMLAKQEEAFLWPTFPLHLPTLAEFDGGIGCLVKADPSLLYEGEILCEYIDIMKTRYEFYDDEELVSHVIRVYIPNFKCNDGVVALKPGMCLSIPHCMPRHQTNIRETAIKMMQHQCVGWTELKTSEQTFDSFKDVRFAQAQTNYLGTFLVVSRNKKAISRIKRKGGHVVSSLDSKIKITAPQDALIKPEKIVLQLQPLDNINLKQLKKTLILANSLLTASSIVKMSWVNKTFESPISMTVILPPNPIVLKKMIRNKNKEDDSSGAVKKNNNFAENSMRVNPTMNKPEIAGTATANENEDSDPNQPMNKPIHWYMGIYDLETEDESDNVYLVRKKKDKWVVEIVNIEPTALLDVVTIKLSEPIETFVLLRTTVSINAKGAEIIATHLDEMMSQKIVSFIVSQDRTTSTEFVASVIPIQKVEKFITSMEEKNYNVIYERDQNFLMKEGEKFRITFRGNLKYVDDPSKLVSMFNVNFDCNLSLSLKEHDIFVQKCYDVYRGFIQLSKISEYLPADEKTTSKILTNNESIFKVPSLPLKMLAEHMVTLPKNQDLLALTVMTRAELTYLDNECELKNSMLTRLALELGNEWIELGKFLGVSCTVLHTIENNAALLKKTDLDKKIEMLNNWIKGLSRSANKKEILIQALLKVKRPDLIQIFEARFEEQLVGASTHLSNPKSELLSSNIILPL</sequence>
<reference evidence="5" key="3">
    <citation type="submission" date="2015-06" db="UniProtKB">
        <authorList>
            <consortium name="EnsemblMetazoa"/>
        </authorList>
    </citation>
    <scope>IDENTIFICATION</scope>
</reference>
<dbReference type="InterPro" id="IPR000488">
    <property type="entry name" value="Death_dom"/>
</dbReference>
<evidence type="ECO:0000313" key="5">
    <source>
        <dbReference type="EnsemblMetazoa" id="HelroP165248"/>
    </source>
</evidence>
<keyword evidence="6" id="KW-1185">Reference proteome</keyword>
<gene>
    <name evidence="5" type="primary">20200928</name>
    <name evidence="4" type="ORF">HELRODRAFT_165248</name>
</gene>